<comment type="caution">
    <text evidence="3">The sequence shown here is derived from an EMBL/GenBank/DDBJ whole genome shotgun (WGS) entry which is preliminary data.</text>
</comment>
<sequence length="182" mass="20698">MHTIVLRSVEPTATFDIDHDTKSGYKTAPVSRSTTLRRSASNQNGAGDALAARARRREEAAMDWTKSRAHKAIRGLRFISNQKGFDGWSRIDNNFEKFAKDDFLQRSDFGQCVEGGQEQRWKNWRRRSEGDSNYAGYPDDLKSTSGYVFMMTSGAVSWKLHCSRVIIIQLQRSGYGINHLKT</sequence>
<reference evidence="3" key="1">
    <citation type="journal article" date="2023" name="Plant J.">
        <title>The genome of the king protea, Protea cynaroides.</title>
        <authorList>
            <person name="Chang J."/>
            <person name="Duong T.A."/>
            <person name="Schoeman C."/>
            <person name="Ma X."/>
            <person name="Roodt D."/>
            <person name="Barker N."/>
            <person name="Li Z."/>
            <person name="Van de Peer Y."/>
            <person name="Mizrachi E."/>
        </authorList>
    </citation>
    <scope>NUCLEOTIDE SEQUENCE</scope>
    <source>
        <tissue evidence="3">Young leaves</tissue>
    </source>
</reference>
<proteinExistence type="predicted"/>
<dbReference type="Proteomes" id="UP001141806">
    <property type="component" value="Unassembled WGS sequence"/>
</dbReference>
<name>A0A9Q0KBG6_9MAGN</name>
<dbReference type="GO" id="GO:0050664">
    <property type="term" value="F:oxidoreductase activity, acting on NAD(P)H, oxygen as acceptor"/>
    <property type="evidence" value="ECO:0007669"/>
    <property type="project" value="InterPro"/>
</dbReference>
<evidence type="ECO:0000259" key="2">
    <source>
        <dbReference type="Pfam" id="PF08414"/>
    </source>
</evidence>
<dbReference type="InterPro" id="IPR013623">
    <property type="entry name" value="NADPH_Ox"/>
</dbReference>
<dbReference type="Gene3D" id="1.10.238.10">
    <property type="entry name" value="EF-hand"/>
    <property type="match status" value="1"/>
</dbReference>
<organism evidence="3 4">
    <name type="scientific">Protea cynaroides</name>
    <dbReference type="NCBI Taxonomy" id="273540"/>
    <lineage>
        <taxon>Eukaryota</taxon>
        <taxon>Viridiplantae</taxon>
        <taxon>Streptophyta</taxon>
        <taxon>Embryophyta</taxon>
        <taxon>Tracheophyta</taxon>
        <taxon>Spermatophyta</taxon>
        <taxon>Magnoliopsida</taxon>
        <taxon>Proteales</taxon>
        <taxon>Proteaceae</taxon>
        <taxon>Protea</taxon>
    </lineage>
</organism>
<evidence type="ECO:0000256" key="1">
    <source>
        <dbReference type="SAM" id="MobiDB-lite"/>
    </source>
</evidence>
<feature type="domain" description="NADPH oxidase Respiratory burst" evidence="2">
    <location>
        <begin position="62"/>
        <end position="114"/>
    </location>
</feature>
<dbReference type="OrthoDB" id="1937454at2759"/>
<evidence type="ECO:0000313" key="3">
    <source>
        <dbReference type="EMBL" id="KAJ4967369.1"/>
    </source>
</evidence>
<dbReference type="AlphaFoldDB" id="A0A9Q0KBG6"/>
<dbReference type="Pfam" id="PF08414">
    <property type="entry name" value="NADPH_Ox"/>
    <property type="match status" value="1"/>
</dbReference>
<gene>
    <name evidence="3" type="ORF">NE237_019218</name>
</gene>
<dbReference type="GO" id="GO:0004601">
    <property type="term" value="F:peroxidase activity"/>
    <property type="evidence" value="ECO:0007669"/>
    <property type="project" value="InterPro"/>
</dbReference>
<evidence type="ECO:0000313" key="4">
    <source>
        <dbReference type="Proteomes" id="UP001141806"/>
    </source>
</evidence>
<feature type="compositionally biased region" description="Polar residues" evidence="1">
    <location>
        <begin position="30"/>
        <end position="45"/>
    </location>
</feature>
<keyword evidence="4" id="KW-1185">Reference proteome</keyword>
<dbReference type="EMBL" id="JAMYWD010000007">
    <property type="protein sequence ID" value="KAJ4967369.1"/>
    <property type="molecule type" value="Genomic_DNA"/>
</dbReference>
<feature type="region of interest" description="Disordered" evidence="1">
    <location>
        <begin position="19"/>
        <end position="54"/>
    </location>
</feature>
<protein>
    <recommendedName>
        <fullName evidence="2">NADPH oxidase Respiratory burst domain-containing protein</fullName>
    </recommendedName>
</protein>
<accession>A0A9Q0KBG6</accession>